<sequence length="86" mass="9591">MNSLTDMPVQTPSLTESMALLTHVTSTSPSVLSGQERNILSDLFPSLRCLSQAVRTLEGWEVLIEYLGKDRAQEITEFWNGDTTCE</sequence>
<protein>
    <submittedName>
        <fullName evidence="1">Uncharacterized protein</fullName>
    </submittedName>
</protein>
<proteinExistence type="predicted"/>
<dbReference type="Proteomes" id="UP000326565">
    <property type="component" value="Unassembled WGS sequence"/>
</dbReference>
<accession>A0A5N5WNT6</accession>
<dbReference type="AlphaFoldDB" id="A0A5N5WNT6"/>
<evidence type="ECO:0000313" key="2">
    <source>
        <dbReference type="Proteomes" id="UP000326565"/>
    </source>
</evidence>
<evidence type="ECO:0000313" key="1">
    <source>
        <dbReference type="EMBL" id="KAB8070143.1"/>
    </source>
</evidence>
<keyword evidence="2" id="KW-1185">Reference proteome</keyword>
<gene>
    <name evidence="1" type="ORF">BDV29DRAFT_181440</name>
</gene>
<dbReference type="EMBL" id="ML732313">
    <property type="protein sequence ID" value="KAB8070143.1"/>
    <property type="molecule type" value="Genomic_DNA"/>
</dbReference>
<reference evidence="1 2" key="1">
    <citation type="submission" date="2019-04" db="EMBL/GenBank/DDBJ databases">
        <title>Friends and foes A comparative genomics study of 23 Aspergillus species from section Flavi.</title>
        <authorList>
            <consortium name="DOE Joint Genome Institute"/>
            <person name="Kjaerbolling I."/>
            <person name="Vesth T."/>
            <person name="Frisvad J.C."/>
            <person name="Nybo J.L."/>
            <person name="Theobald S."/>
            <person name="Kildgaard S."/>
            <person name="Isbrandt T."/>
            <person name="Kuo A."/>
            <person name="Sato A."/>
            <person name="Lyhne E.K."/>
            <person name="Kogle M.E."/>
            <person name="Wiebenga A."/>
            <person name="Kun R.S."/>
            <person name="Lubbers R.J."/>
            <person name="Makela M.R."/>
            <person name="Barry K."/>
            <person name="Chovatia M."/>
            <person name="Clum A."/>
            <person name="Daum C."/>
            <person name="Haridas S."/>
            <person name="He G."/>
            <person name="LaButti K."/>
            <person name="Lipzen A."/>
            <person name="Mondo S."/>
            <person name="Riley R."/>
            <person name="Salamov A."/>
            <person name="Simmons B.A."/>
            <person name="Magnuson J.K."/>
            <person name="Henrissat B."/>
            <person name="Mortensen U.H."/>
            <person name="Larsen T.O."/>
            <person name="Devries R.P."/>
            <person name="Grigoriev I.V."/>
            <person name="Machida M."/>
            <person name="Baker S.E."/>
            <person name="Andersen M.R."/>
        </authorList>
    </citation>
    <scope>NUCLEOTIDE SEQUENCE [LARGE SCALE GENOMIC DNA]</scope>
    <source>
        <strain evidence="1 2">CBS 151.66</strain>
    </source>
</reference>
<dbReference type="OrthoDB" id="2129069at2759"/>
<name>A0A5N5WNT6_9EURO</name>
<organism evidence="1 2">
    <name type="scientific">Aspergillus leporis</name>
    <dbReference type="NCBI Taxonomy" id="41062"/>
    <lineage>
        <taxon>Eukaryota</taxon>
        <taxon>Fungi</taxon>
        <taxon>Dikarya</taxon>
        <taxon>Ascomycota</taxon>
        <taxon>Pezizomycotina</taxon>
        <taxon>Eurotiomycetes</taxon>
        <taxon>Eurotiomycetidae</taxon>
        <taxon>Eurotiales</taxon>
        <taxon>Aspergillaceae</taxon>
        <taxon>Aspergillus</taxon>
        <taxon>Aspergillus subgen. Circumdati</taxon>
    </lineage>
</organism>